<dbReference type="OrthoDB" id="27911at2759"/>
<evidence type="ECO:0000256" key="2">
    <source>
        <dbReference type="ARBA" id="ARBA00004496"/>
    </source>
</evidence>
<keyword evidence="8" id="KW-0819">tRNA processing</keyword>
<proteinExistence type="inferred from homology"/>
<dbReference type="PANTHER" id="PTHR44111:SF1">
    <property type="entry name" value="ELONGATOR COMPLEX PROTEIN 2"/>
    <property type="match status" value="1"/>
</dbReference>
<feature type="region of interest" description="Disordered" evidence="12">
    <location>
        <begin position="539"/>
        <end position="578"/>
    </location>
</feature>
<dbReference type="InterPro" id="IPR001680">
    <property type="entry name" value="WD40_rpt"/>
</dbReference>
<dbReference type="SUPFAM" id="SSF50978">
    <property type="entry name" value="WD40 repeat-like"/>
    <property type="match status" value="2"/>
</dbReference>
<dbReference type="EMBL" id="AP006501">
    <property type="protein sequence ID" value="BAM82751.1"/>
    <property type="molecule type" value="Genomic_DNA"/>
</dbReference>
<dbReference type="PROSITE" id="PS00678">
    <property type="entry name" value="WD_REPEATS_1"/>
    <property type="match status" value="1"/>
</dbReference>
<keyword evidence="7 11" id="KW-0853">WD repeat</keyword>
<dbReference type="InterPro" id="IPR019775">
    <property type="entry name" value="WD40_repeat_CS"/>
</dbReference>
<keyword evidence="9" id="KW-0677">Repeat</keyword>
<evidence type="ECO:0000256" key="9">
    <source>
        <dbReference type="ARBA" id="ARBA00022737"/>
    </source>
</evidence>
<dbReference type="UniPathway" id="UPA00988"/>
<dbReference type="InterPro" id="IPR020472">
    <property type="entry name" value="WD40_PAC1"/>
</dbReference>
<evidence type="ECO:0000256" key="5">
    <source>
        <dbReference type="ARBA" id="ARBA00020267"/>
    </source>
</evidence>
<reference evidence="13 14" key="2">
    <citation type="journal article" date="2007" name="BMC Biol.">
        <title>A 100%-complete sequence reveals unusually simple genomic features in the hot-spring red alga Cyanidioschyzon merolae.</title>
        <authorList>
            <person name="Nozaki H."/>
            <person name="Takano H."/>
            <person name="Misumi O."/>
            <person name="Terasawa K."/>
            <person name="Matsuzaki M."/>
            <person name="Maruyama S."/>
            <person name="Nishida K."/>
            <person name="Yagisawa F."/>
            <person name="Yoshida Y."/>
            <person name="Fujiwara T."/>
            <person name="Takio S."/>
            <person name="Tamura K."/>
            <person name="Chung S.J."/>
            <person name="Nakamura S."/>
            <person name="Kuroiwa H."/>
            <person name="Tanaka K."/>
            <person name="Sato N."/>
            <person name="Kuroiwa T."/>
        </authorList>
    </citation>
    <scope>NUCLEOTIDE SEQUENCE [LARGE SCALE GENOMIC DNA]</scope>
    <source>
        <strain evidence="13 14">10D</strain>
    </source>
</reference>
<dbReference type="InterPro" id="IPR015943">
    <property type="entry name" value="WD40/YVTN_repeat-like_dom_sf"/>
</dbReference>
<dbReference type="Pfam" id="PF00400">
    <property type="entry name" value="WD40"/>
    <property type="match status" value="4"/>
</dbReference>
<evidence type="ECO:0000256" key="6">
    <source>
        <dbReference type="ARBA" id="ARBA00022490"/>
    </source>
</evidence>
<protein>
    <recommendedName>
        <fullName evidence="5">Elongator complex protein 2</fullName>
    </recommendedName>
</protein>
<sequence>MGDLSLGFEKSCVEIEQKLVGCRRAGYHALDCIRLKCSSEGAAVTQSLLAFSNDRAVYVTNLTGIRYSLVSHEGIVNCLRWQRLGGQGNLYGTGVLVSGDAAGALCVWRPQGLIHRFDLAKLFSTTDSATDHSLFSIVCLAVPPGAGEVATVGTSGPLFSCTSGGYLYAFEYANTASAVQLTALPESVDCLPLGSGAIRSEQSFDGCYLVFVGNTIGTIEGFLYNSKHQTFARTTTIEGHADCIRDVALHVMDIRNQCADQLQNRRNATGHVLLASASQDGTARLWLVASSTHQGHLDLIDDPECLTVLYDHQSAVTTVKFIRGSCCADERPRLLTAAFDRTVKLWELSGDSAPRIQRVAEMGVIGEQSSFHGFYSAAYGEWDDGQSVVFATTYTGAVFQWRNASSQNLWRNDEPCIRGHNLGVTDLDWCPPDGLMLVTVSRDMTCRLFAKAQVTTAYQWVELARPQVHGHEIFAVRFVGKSGLKLASAAEEKAVRLFDAPQQFVEELSGILQTTRPEACSDGKPRPVRASRIALSLTNQPEYEASESNEGEEIHRDLSPSAGRLGRFPASGASPRTEATLQQDTLWPECEQLFAHPNNVQRLDSIEQQDGSFILASACVAQSMRESAIQLWEIQDAAVELHDLRCHDLTVTDLRFAYRIVGKTRRNLLLSVARDRSWIVWNVHSREVISRRKNAHARMILTCAWVDPQQGLFATGGRDKCIHLWQVSNFDAPEAESLAEPLQSWRLHSAVTAMDVFSDRPDRAIVLAGLESGALHGFSVSTVAPYCSKALQMSENVRHVRAVSRIRFRPRSRGVFASCSEDGSVMIARILTTEKNEVADTVSTF</sequence>
<evidence type="ECO:0000256" key="3">
    <source>
        <dbReference type="ARBA" id="ARBA00005043"/>
    </source>
</evidence>
<evidence type="ECO:0000313" key="14">
    <source>
        <dbReference type="Proteomes" id="UP000007014"/>
    </source>
</evidence>
<dbReference type="Proteomes" id="UP000007014">
    <property type="component" value="Chromosome 19"/>
</dbReference>
<dbReference type="Gene3D" id="2.130.10.10">
    <property type="entry name" value="YVTN repeat-like/Quinoprotein amine dehydrogenase"/>
    <property type="match status" value="3"/>
</dbReference>
<dbReference type="STRING" id="280699.M1UWS8"/>
<keyword evidence="6" id="KW-0963">Cytoplasm</keyword>
<dbReference type="AlphaFoldDB" id="M1UWS8"/>
<evidence type="ECO:0000256" key="1">
    <source>
        <dbReference type="ARBA" id="ARBA00004123"/>
    </source>
</evidence>
<keyword evidence="14" id="KW-1185">Reference proteome</keyword>
<dbReference type="GO" id="GO:0005634">
    <property type="term" value="C:nucleus"/>
    <property type="evidence" value="ECO:0007669"/>
    <property type="project" value="UniProtKB-SubCell"/>
</dbReference>
<evidence type="ECO:0000256" key="12">
    <source>
        <dbReference type="SAM" id="MobiDB-lite"/>
    </source>
</evidence>
<dbReference type="GO" id="GO:0033588">
    <property type="term" value="C:elongator holoenzyme complex"/>
    <property type="evidence" value="ECO:0007669"/>
    <property type="project" value="InterPro"/>
</dbReference>
<evidence type="ECO:0000256" key="4">
    <source>
        <dbReference type="ARBA" id="ARBA00005881"/>
    </source>
</evidence>
<dbReference type="PANTHER" id="PTHR44111">
    <property type="entry name" value="ELONGATOR COMPLEX PROTEIN 2"/>
    <property type="match status" value="1"/>
</dbReference>
<dbReference type="HOGENOM" id="CLU_006430_0_0_1"/>
<name>M1UWS8_CYAM1</name>
<dbReference type="RefSeq" id="XP_005538787.1">
    <property type="nucleotide sequence ID" value="XM_005538730.1"/>
</dbReference>
<accession>M1UWS8</accession>
<evidence type="ECO:0000256" key="8">
    <source>
        <dbReference type="ARBA" id="ARBA00022694"/>
    </source>
</evidence>
<dbReference type="SMART" id="SM00320">
    <property type="entry name" value="WD40"/>
    <property type="match status" value="8"/>
</dbReference>
<evidence type="ECO:0000256" key="10">
    <source>
        <dbReference type="ARBA" id="ARBA00023242"/>
    </source>
</evidence>
<dbReference type="GO" id="GO:0002098">
    <property type="term" value="P:tRNA wobble uridine modification"/>
    <property type="evidence" value="ECO:0007669"/>
    <property type="project" value="InterPro"/>
</dbReference>
<comment type="similarity">
    <text evidence="4">Belongs to the WD repeat ELP2 family.</text>
</comment>
<comment type="subcellular location">
    <subcellularLocation>
        <location evidence="2">Cytoplasm</location>
    </subcellularLocation>
    <subcellularLocation>
        <location evidence="1">Nucleus</location>
    </subcellularLocation>
</comment>
<keyword evidence="10" id="KW-0539">Nucleus</keyword>
<gene>
    <name evidence="13" type="ORF">CYME_CMS119C</name>
</gene>
<dbReference type="PRINTS" id="PR00320">
    <property type="entry name" value="GPROTEINBRPT"/>
</dbReference>
<organism evidence="13 14">
    <name type="scientific">Cyanidioschyzon merolae (strain NIES-3377 / 10D)</name>
    <name type="common">Unicellular red alga</name>
    <dbReference type="NCBI Taxonomy" id="280699"/>
    <lineage>
        <taxon>Eukaryota</taxon>
        <taxon>Rhodophyta</taxon>
        <taxon>Bangiophyceae</taxon>
        <taxon>Cyanidiales</taxon>
        <taxon>Cyanidiaceae</taxon>
        <taxon>Cyanidioschyzon</taxon>
    </lineage>
</organism>
<dbReference type="InterPro" id="IPR037289">
    <property type="entry name" value="Elp2"/>
</dbReference>
<dbReference type="PROSITE" id="PS50082">
    <property type="entry name" value="WD_REPEATS_2"/>
    <property type="match status" value="1"/>
</dbReference>
<comment type="pathway">
    <text evidence="3">tRNA modification; 5-methoxycarbonylmethyl-2-thiouridine-tRNA biosynthesis.</text>
</comment>
<dbReference type="OMA" id="ENFRHIS"/>
<dbReference type="KEGG" id="cme:CYME_CMS119C"/>
<reference evidence="13 14" key="1">
    <citation type="journal article" date="2004" name="Nature">
        <title>Genome sequence of the ultrasmall unicellular red alga Cyanidioschyzon merolae 10D.</title>
        <authorList>
            <person name="Matsuzaki M."/>
            <person name="Misumi O."/>
            <person name="Shin-i T."/>
            <person name="Maruyama S."/>
            <person name="Takahara M."/>
            <person name="Miyagishima S."/>
            <person name="Mori T."/>
            <person name="Nishida K."/>
            <person name="Yagisawa F."/>
            <person name="Nishida K."/>
            <person name="Yoshida Y."/>
            <person name="Nishimura Y."/>
            <person name="Nakao S."/>
            <person name="Kobayashi T."/>
            <person name="Momoyama Y."/>
            <person name="Higashiyama T."/>
            <person name="Minoda A."/>
            <person name="Sano M."/>
            <person name="Nomoto H."/>
            <person name="Oishi K."/>
            <person name="Hayashi H."/>
            <person name="Ohta F."/>
            <person name="Nishizaka S."/>
            <person name="Haga S."/>
            <person name="Miura S."/>
            <person name="Morishita T."/>
            <person name="Kabeya Y."/>
            <person name="Terasawa K."/>
            <person name="Suzuki Y."/>
            <person name="Ishii Y."/>
            <person name="Asakawa S."/>
            <person name="Takano H."/>
            <person name="Ohta N."/>
            <person name="Kuroiwa H."/>
            <person name="Tanaka K."/>
            <person name="Shimizu N."/>
            <person name="Sugano S."/>
            <person name="Sato N."/>
            <person name="Nozaki H."/>
            <person name="Ogasawara N."/>
            <person name="Kohara Y."/>
            <person name="Kuroiwa T."/>
        </authorList>
    </citation>
    <scope>NUCLEOTIDE SEQUENCE [LARGE SCALE GENOMIC DNA]</scope>
    <source>
        <strain evidence="13 14">10D</strain>
    </source>
</reference>
<dbReference type="InterPro" id="IPR036322">
    <property type="entry name" value="WD40_repeat_dom_sf"/>
</dbReference>
<evidence type="ECO:0000313" key="13">
    <source>
        <dbReference type="EMBL" id="BAM82751.1"/>
    </source>
</evidence>
<dbReference type="Gramene" id="CMS119CT">
    <property type="protein sequence ID" value="CMS119CT"/>
    <property type="gene ID" value="CMS119C"/>
</dbReference>
<evidence type="ECO:0000256" key="11">
    <source>
        <dbReference type="PROSITE-ProRule" id="PRU00221"/>
    </source>
</evidence>
<dbReference type="GeneID" id="16997567"/>
<feature type="repeat" description="WD" evidence="11">
    <location>
        <begin position="309"/>
        <end position="356"/>
    </location>
</feature>
<dbReference type="eggNOG" id="KOG1063">
    <property type="taxonomic scope" value="Eukaryota"/>
</dbReference>
<evidence type="ECO:0000256" key="7">
    <source>
        <dbReference type="ARBA" id="ARBA00022574"/>
    </source>
</evidence>
<dbReference type="GO" id="GO:0005737">
    <property type="term" value="C:cytoplasm"/>
    <property type="evidence" value="ECO:0007669"/>
    <property type="project" value="UniProtKB-SubCell"/>
</dbReference>